<gene>
    <name evidence="1" type="ORF">NP493_280g02017</name>
</gene>
<proteinExistence type="predicted"/>
<evidence type="ECO:0000313" key="1">
    <source>
        <dbReference type="EMBL" id="KAK2184161.1"/>
    </source>
</evidence>
<organism evidence="1 2">
    <name type="scientific">Ridgeia piscesae</name>
    <name type="common">Tubeworm</name>
    <dbReference type="NCBI Taxonomy" id="27915"/>
    <lineage>
        <taxon>Eukaryota</taxon>
        <taxon>Metazoa</taxon>
        <taxon>Spiralia</taxon>
        <taxon>Lophotrochozoa</taxon>
        <taxon>Annelida</taxon>
        <taxon>Polychaeta</taxon>
        <taxon>Sedentaria</taxon>
        <taxon>Canalipalpata</taxon>
        <taxon>Sabellida</taxon>
        <taxon>Siboglinidae</taxon>
        <taxon>Ridgeia</taxon>
    </lineage>
</organism>
<sequence>MFPMKTQKVSFAVNKITKSCSLSDLCPVIHKTGVKTKAKAFYRRRSASLWLVRSEIRPEFLRELKEKSRHPKYTLLRALRKRKRVSRSTPVPLI</sequence>
<dbReference type="AlphaFoldDB" id="A0AAD9UCF0"/>
<evidence type="ECO:0000313" key="2">
    <source>
        <dbReference type="Proteomes" id="UP001209878"/>
    </source>
</evidence>
<reference evidence="1" key="1">
    <citation type="journal article" date="2023" name="Mol. Biol. Evol.">
        <title>Third-Generation Sequencing Reveals the Adaptive Role of the Epigenome in Three Deep-Sea Polychaetes.</title>
        <authorList>
            <person name="Perez M."/>
            <person name="Aroh O."/>
            <person name="Sun Y."/>
            <person name="Lan Y."/>
            <person name="Juniper S.K."/>
            <person name="Young C.R."/>
            <person name="Angers B."/>
            <person name="Qian P.Y."/>
        </authorList>
    </citation>
    <scope>NUCLEOTIDE SEQUENCE</scope>
    <source>
        <strain evidence="1">R07B-5</strain>
    </source>
</reference>
<comment type="caution">
    <text evidence="1">The sequence shown here is derived from an EMBL/GenBank/DDBJ whole genome shotgun (WGS) entry which is preliminary data.</text>
</comment>
<dbReference type="Proteomes" id="UP001209878">
    <property type="component" value="Unassembled WGS sequence"/>
</dbReference>
<protein>
    <submittedName>
        <fullName evidence="1">Uncharacterized protein</fullName>
    </submittedName>
</protein>
<keyword evidence="2" id="KW-1185">Reference proteome</keyword>
<accession>A0AAD9UCF0</accession>
<name>A0AAD9UCF0_RIDPI</name>
<dbReference type="EMBL" id="JAODUO010000279">
    <property type="protein sequence ID" value="KAK2184161.1"/>
    <property type="molecule type" value="Genomic_DNA"/>
</dbReference>